<name>A0A5J4WUG0_9EUKA</name>
<feature type="region of interest" description="Disordered" evidence="1">
    <location>
        <begin position="51"/>
        <end position="72"/>
    </location>
</feature>
<organism evidence="2 3">
    <name type="scientific">Streblomastix strix</name>
    <dbReference type="NCBI Taxonomy" id="222440"/>
    <lineage>
        <taxon>Eukaryota</taxon>
        <taxon>Metamonada</taxon>
        <taxon>Preaxostyla</taxon>
        <taxon>Oxymonadida</taxon>
        <taxon>Streblomastigidae</taxon>
        <taxon>Streblomastix</taxon>
    </lineage>
</organism>
<evidence type="ECO:0000313" key="2">
    <source>
        <dbReference type="EMBL" id="KAA6398664.1"/>
    </source>
</evidence>
<proteinExistence type="predicted"/>
<evidence type="ECO:0000313" key="3">
    <source>
        <dbReference type="Proteomes" id="UP000324800"/>
    </source>
</evidence>
<feature type="compositionally biased region" description="Acidic residues" evidence="1">
    <location>
        <begin position="58"/>
        <end position="69"/>
    </location>
</feature>
<sequence>MEKEDELKMLVKLEYQKVIIEMMMKMMMMMKKKKVKEKIINFQTVMEPGHVNNQLDWGDGDNQEGEEGGNMEQGVDLDLSYKILWIVDETSYDIEKFDFDCDLVFEDDLDDDQFYV</sequence>
<comment type="caution">
    <text evidence="2">The sequence shown here is derived from an EMBL/GenBank/DDBJ whole genome shotgun (WGS) entry which is preliminary data.</text>
</comment>
<dbReference type="EMBL" id="SNRW01000908">
    <property type="protein sequence ID" value="KAA6398664.1"/>
    <property type="molecule type" value="Genomic_DNA"/>
</dbReference>
<accession>A0A5J4WUG0</accession>
<dbReference type="Proteomes" id="UP000324800">
    <property type="component" value="Unassembled WGS sequence"/>
</dbReference>
<dbReference type="AlphaFoldDB" id="A0A5J4WUG0"/>
<evidence type="ECO:0000256" key="1">
    <source>
        <dbReference type="SAM" id="MobiDB-lite"/>
    </source>
</evidence>
<protein>
    <submittedName>
        <fullName evidence="2">Uncharacterized protein</fullName>
    </submittedName>
</protein>
<reference evidence="2 3" key="1">
    <citation type="submission" date="2019-03" db="EMBL/GenBank/DDBJ databases">
        <title>Single cell metagenomics reveals metabolic interactions within the superorganism composed of flagellate Streblomastix strix and complex community of Bacteroidetes bacteria on its surface.</title>
        <authorList>
            <person name="Treitli S.C."/>
            <person name="Kolisko M."/>
            <person name="Husnik F."/>
            <person name="Keeling P."/>
            <person name="Hampl V."/>
        </authorList>
    </citation>
    <scope>NUCLEOTIDE SEQUENCE [LARGE SCALE GENOMIC DNA]</scope>
    <source>
        <strain evidence="2">ST1C</strain>
    </source>
</reference>
<gene>
    <name evidence="2" type="ORF">EZS28_005812</name>
</gene>